<organism evidence="2">
    <name type="scientific">Cucumis melo</name>
    <name type="common">Muskmelon</name>
    <dbReference type="NCBI Taxonomy" id="3656"/>
    <lineage>
        <taxon>Eukaryota</taxon>
        <taxon>Viridiplantae</taxon>
        <taxon>Streptophyta</taxon>
        <taxon>Embryophyta</taxon>
        <taxon>Tracheophyta</taxon>
        <taxon>Spermatophyta</taxon>
        <taxon>Magnoliopsida</taxon>
        <taxon>eudicotyledons</taxon>
        <taxon>Gunneridae</taxon>
        <taxon>Pentapetalae</taxon>
        <taxon>rosids</taxon>
        <taxon>fabids</taxon>
        <taxon>Cucurbitales</taxon>
        <taxon>Cucurbitaceae</taxon>
        <taxon>Benincaseae</taxon>
        <taxon>Cucumis</taxon>
    </lineage>
</organism>
<dbReference type="EnsemblPlants" id="MELO3C026474.2.1">
    <property type="protein sequence ID" value="MELO3C026474.2.1"/>
    <property type="gene ID" value="MELO3C026474.2"/>
</dbReference>
<dbReference type="AlphaFoldDB" id="A0A9I9DZ34"/>
<name>A0A9I9DZ34_CUCME</name>
<evidence type="ECO:0000256" key="1">
    <source>
        <dbReference type="SAM" id="MobiDB-lite"/>
    </source>
</evidence>
<protein>
    <submittedName>
        <fullName evidence="2">Uncharacterized protein</fullName>
    </submittedName>
</protein>
<sequence length="183" mass="21816">MLLILIQKRSEDKKRGEKRTEQKEDYEVFIAMRRYTLVWVYECISLLTGSSIFCAQKADDNKICMLNWVVDSHPEWKDLAKKVFDNDQFKFEAMFEEDFVERRTFHEYVMREETNVTFERGESSRQGLSTSSQKEHEERDFTFTVLRSPYTTKSDSTKPKKERIEFNAQGFEAPTFKLLSQDL</sequence>
<feature type="region of interest" description="Disordered" evidence="1">
    <location>
        <begin position="119"/>
        <end position="139"/>
    </location>
</feature>
<evidence type="ECO:0000313" key="2">
    <source>
        <dbReference type="EnsemblPlants" id="MELO3C026474.2.1"/>
    </source>
</evidence>
<dbReference type="Gramene" id="MELO3C026474.2.1">
    <property type="protein sequence ID" value="MELO3C026474.2.1"/>
    <property type="gene ID" value="MELO3C026474.2"/>
</dbReference>
<proteinExistence type="predicted"/>
<reference evidence="2" key="1">
    <citation type="submission" date="2023-03" db="UniProtKB">
        <authorList>
            <consortium name="EnsemblPlants"/>
        </authorList>
    </citation>
    <scope>IDENTIFICATION</scope>
</reference>
<accession>A0A9I9DZ34</accession>